<evidence type="ECO:0000256" key="7">
    <source>
        <dbReference type="ARBA" id="ARBA00040167"/>
    </source>
</evidence>
<dbReference type="EC" id="4.2.1.75" evidence="3 9"/>
<dbReference type="Proteomes" id="UP000298050">
    <property type="component" value="Unassembled WGS sequence"/>
</dbReference>
<keyword evidence="4 9" id="KW-0456">Lyase</keyword>
<keyword evidence="5 9" id="KW-0627">Porphyrin biosynthesis</keyword>
<dbReference type="InterPro" id="IPR039793">
    <property type="entry name" value="UROS/Hem4"/>
</dbReference>
<dbReference type="GO" id="GO:0006780">
    <property type="term" value="P:uroporphyrinogen III biosynthetic process"/>
    <property type="evidence" value="ECO:0007669"/>
    <property type="project" value="UniProtKB-UniRule"/>
</dbReference>
<feature type="domain" description="Tetrapyrrole biosynthesis uroporphyrinogen III synthase" evidence="10">
    <location>
        <begin position="3"/>
        <end position="227"/>
    </location>
</feature>
<evidence type="ECO:0000256" key="5">
    <source>
        <dbReference type="ARBA" id="ARBA00023244"/>
    </source>
</evidence>
<dbReference type="AlphaFoldDB" id="A0A4Z0M4A5"/>
<name>A0A4Z0M4A5_9GAMM</name>
<reference evidence="11 12" key="1">
    <citation type="submission" date="2019-04" db="EMBL/GenBank/DDBJ databases">
        <title>Taxonomy of novel Haliea sp. from mangrove soil of West Coast of India.</title>
        <authorList>
            <person name="Verma A."/>
            <person name="Kumar P."/>
            <person name="Krishnamurthi S."/>
        </authorList>
    </citation>
    <scope>NUCLEOTIDE SEQUENCE [LARGE SCALE GENOMIC DNA]</scope>
    <source>
        <strain evidence="11 12">SAOS-164</strain>
    </source>
</reference>
<evidence type="ECO:0000259" key="10">
    <source>
        <dbReference type="Pfam" id="PF02602"/>
    </source>
</evidence>
<evidence type="ECO:0000256" key="4">
    <source>
        <dbReference type="ARBA" id="ARBA00023239"/>
    </source>
</evidence>
<dbReference type="CDD" id="cd06578">
    <property type="entry name" value="HemD"/>
    <property type="match status" value="1"/>
</dbReference>
<evidence type="ECO:0000313" key="12">
    <source>
        <dbReference type="Proteomes" id="UP000298050"/>
    </source>
</evidence>
<organism evidence="11 12">
    <name type="scientific">Mangrovimicrobium sediminis</name>
    <dbReference type="NCBI Taxonomy" id="2562682"/>
    <lineage>
        <taxon>Bacteria</taxon>
        <taxon>Pseudomonadati</taxon>
        <taxon>Pseudomonadota</taxon>
        <taxon>Gammaproteobacteria</taxon>
        <taxon>Cellvibrionales</taxon>
        <taxon>Halieaceae</taxon>
        <taxon>Mangrovimicrobium</taxon>
    </lineage>
</organism>
<gene>
    <name evidence="11" type="ORF">E4634_06995</name>
</gene>
<dbReference type="SUPFAM" id="SSF69618">
    <property type="entry name" value="HemD-like"/>
    <property type="match status" value="1"/>
</dbReference>
<dbReference type="PANTHER" id="PTHR38042">
    <property type="entry name" value="UROPORPHYRINOGEN-III SYNTHASE, CHLOROPLASTIC"/>
    <property type="match status" value="1"/>
</dbReference>
<dbReference type="Gene3D" id="3.40.50.10090">
    <property type="match status" value="2"/>
</dbReference>
<evidence type="ECO:0000256" key="2">
    <source>
        <dbReference type="ARBA" id="ARBA00008133"/>
    </source>
</evidence>
<evidence type="ECO:0000256" key="9">
    <source>
        <dbReference type="RuleBase" id="RU366031"/>
    </source>
</evidence>
<evidence type="ECO:0000313" key="11">
    <source>
        <dbReference type="EMBL" id="TGD74349.1"/>
    </source>
</evidence>
<evidence type="ECO:0000256" key="1">
    <source>
        <dbReference type="ARBA" id="ARBA00004772"/>
    </source>
</evidence>
<proteinExistence type="inferred from homology"/>
<protein>
    <recommendedName>
        <fullName evidence="7 9">Uroporphyrinogen-III synthase</fullName>
        <ecNumber evidence="3 9">4.2.1.75</ecNumber>
    </recommendedName>
</protein>
<dbReference type="GO" id="GO:0006782">
    <property type="term" value="P:protoporphyrinogen IX biosynthetic process"/>
    <property type="evidence" value="ECO:0007669"/>
    <property type="project" value="UniProtKB-UniRule"/>
</dbReference>
<evidence type="ECO:0000256" key="3">
    <source>
        <dbReference type="ARBA" id="ARBA00013109"/>
    </source>
</evidence>
<accession>A0A4Z0M4A5</accession>
<dbReference type="Pfam" id="PF02602">
    <property type="entry name" value="HEM4"/>
    <property type="match status" value="1"/>
</dbReference>
<comment type="caution">
    <text evidence="11">The sequence shown here is derived from an EMBL/GenBank/DDBJ whole genome shotgun (WGS) entry which is preliminary data.</text>
</comment>
<dbReference type="OrthoDB" id="9787650at2"/>
<dbReference type="GO" id="GO:0004852">
    <property type="term" value="F:uroporphyrinogen-III synthase activity"/>
    <property type="evidence" value="ECO:0007669"/>
    <property type="project" value="UniProtKB-UniRule"/>
</dbReference>
<comment type="catalytic activity">
    <reaction evidence="8 9">
        <text>hydroxymethylbilane = uroporphyrinogen III + H2O</text>
        <dbReference type="Rhea" id="RHEA:18965"/>
        <dbReference type="ChEBI" id="CHEBI:15377"/>
        <dbReference type="ChEBI" id="CHEBI:57308"/>
        <dbReference type="ChEBI" id="CHEBI:57845"/>
        <dbReference type="EC" id="4.2.1.75"/>
    </reaction>
</comment>
<keyword evidence="12" id="KW-1185">Reference proteome</keyword>
<dbReference type="InterPro" id="IPR036108">
    <property type="entry name" value="4pyrrol_syn_uPrphyn_synt_sf"/>
</dbReference>
<dbReference type="UniPathway" id="UPA00251">
    <property type="reaction ID" value="UER00320"/>
</dbReference>
<sequence>MDALRGAQFSVDHQPLLDLQALPELSADARRCVLNLDLYQHVIFISTNAVRFGLECIDDYWPQLPVGIAWYAIGDATAALLAERGLAVVTPGDAMHSEGLLARPELAQVAGEKVLIVKGEGGRQTLASALRERGATVDELACYRRTCPQLPAGALAGRLARGPVAAILISSGEGLENLLTLLSAKETTKFRDIALVVPSPRVAAQAQEAGFRSVITANNASDTAMLQALQQWRAGD</sequence>
<comment type="function">
    <text evidence="6 9">Catalyzes cyclization of the linear tetrapyrrole, hydroxymethylbilane, to the macrocyclic uroporphyrinogen III.</text>
</comment>
<dbReference type="EMBL" id="SRLE01000006">
    <property type="protein sequence ID" value="TGD74349.1"/>
    <property type="molecule type" value="Genomic_DNA"/>
</dbReference>
<comment type="similarity">
    <text evidence="2 9">Belongs to the uroporphyrinogen-III synthase family.</text>
</comment>
<evidence type="ECO:0000256" key="8">
    <source>
        <dbReference type="ARBA" id="ARBA00048617"/>
    </source>
</evidence>
<comment type="pathway">
    <text evidence="1 9">Porphyrin-containing compound metabolism; protoporphyrin-IX biosynthesis; coproporphyrinogen-III from 5-aminolevulinate: step 3/4.</text>
</comment>
<dbReference type="PANTHER" id="PTHR38042:SF1">
    <property type="entry name" value="UROPORPHYRINOGEN-III SYNTHASE, CHLOROPLASTIC"/>
    <property type="match status" value="1"/>
</dbReference>
<evidence type="ECO:0000256" key="6">
    <source>
        <dbReference type="ARBA" id="ARBA00037589"/>
    </source>
</evidence>
<dbReference type="InterPro" id="IPR003754">
    <property type="entry name" value="4pyrrol_synth_uPrphyn_synth"/>
</dbReference>